<evidence type="ECO:0008006" key="4">
    <source>
        <dbReference type="Google" id="ProtNLM"/>
    </source>
</evidence>
<protein>
    <recommendedName>
        <fullName evidence="4">DUF4439 domain-containing protein</fullName>
    </recommendedName>
</protein>
<feature type="signal peptide" evidence="1">
    <location>
        <begin position="1"/>
        <end position="21"/>
    </location>
</feature>
<sequence length="178" mass="18357">MLRFAAPARTLTAFALVIALAGCTAQSVSDATSQIPTKTATASPTPLPTPTVMTLEESAAAYKAGACRVNAQGQMFNQVWTSGSGDIGALRQAAATARDAMSTTATALDQGKWPEELRADIALVRDADFAQASILAQIATAPNWDSAMTNAFPALTEASAASQRLRSRLGLPADPSAC</sequence>
<dbReference type="PROSITE" id="PS51257">
    <property type="entry name" value="PROKAR_LIPOPROTEIN"/>
    <property type="match status" value="1"/>
</dbReference>
<dbReference type="EMBL" id="JACCFL010000001">
    <property type="protein sequence ID" value="NYJ24435.1"/>
    <property type="molecule type" value="Genomic_DNA"/>
</dbReference>
<keyword evidence="1" id="KW-0732">Signal</keyword>
<organism evidence="2 3">
    <name type="scientific">Leifsonia shinshuensis</name>
    <dbReference type="NCBI Taxonomy" id="150026"/>
    <lineage>
        <taxon>Bacteria</taxon>
        <taxon>Bacillati</taxon>
        <taxon>Actinomycetota</taxon>
        <taxon>Actinomycetes</taxon>
        <taxon>Micrococcales</taxon>
        <taxon>Microbacteriaceae</taxon>
        <taxon>Leifsonia</taxon>
    </lineage>
</organism>
<accession>A0A853D106</accession>
<evidence type="ECO:0000313" key="3">
    <source>
        <dbReference type="Proteomes" id="UP000578352"/>
    </source>
</evidence>
<evidence type="ECO:0000256" key="1">
    <source>
        <dbReference type="SAM" id="SignalP"/>
    </source>
</evidence>
<name>A0A853D106_9MICO</name>
<comment type="caution">
    <text evidence="2">The sequence shown here is derived from an EMBL/GenBank/DDBJ whole genome shotgun (WGS) entry which is preliminary data.</text>
</comment>
<dbReference type="RefSeq" id="WP_179606557.1">
    <property type="nucleotide sequence ID" value="NZ_BAABEH010000001.1"/>
</dbReference>
<dbReference type="Proteomes" id="UP000578352">
    <property type="component" value="Unassembled WGS sequence"/>
</dbReference>
<gene>
    <name evidence="2" type="ORF">HNR13_002722</name>
</gene>
<proteinExistence type="predicted"/>
<dbReference type="AlphaFoldDB" id="A0A853D106"/>
<evidence type="ECO:0000313" key="2">
    <source>
        <dbReference type="EMBL" id="NYJ24435.1"/>
    </source>
</evidence>
<reference evidence="2 3" key="1">
    <citation type="submission" date="2020-07" db="EMBL/GenBank/DDBJ databases">
        <title>Sequencing the genomes of 1000 actinobacteria strains.</title>
        <authorList>
            <person name="Klenk H.-P."/>
        </authorList>
    </citation>
    <scope>NUCLEOTIDE SEQUENCE [LARGE SCALE GENOMIC DNA]</scope>
    <source>
        <strain evidence="2 3">DSM 15165</strain>
    </source>
</reference>
<feature type="chain" id="PRO_5039477684" description="DUF4439 domain-containing protein" evidence="1">
    <location>
        <begin position="22"/>
        <end position="178"/>
    </location>
</feature>